<keyword evidence="2" id="KW-1185">Reference proteome</keyword>
<dbReference type="Proteomes" id="UP000326340">
    <property type="component" value="Unassembled WGS sequence"/>
</dbReference>
<evidence type="ECO:0000313" key="2">
    <source>
        <dbReference type="Proteomes" id="UP000326340"/>
    </source>
</evidence>
<accession>A0A5Q4BC58</accession>
<organism evidence="1 2">
    <name type="scientific">Colletotrichum shisoi</name>
    <dbReference type="NCBI Taxonomy" id="2078593"/>
    <lineage>
        <taxon>Eukaryota</taxon>
        <taxon>Fungi</taxon>
        <taxon>Dikarya</taxon>
        <taxon>Ascomycota</taxon>
        <taxon>Pezizomycotina</taxon>
        <taxon>Sordariomycetes</taxon>
        <taxon>Hypocreomycetidae</taxon>
        <taxon>Glomerellales</taxon>
        <taxon>Glomerellaceae</taxon>
        <taxon>Colletotrichum</taxon>
        <taxon>Colletotrichum destructivum species complex</taxon>
    </lineage>
</organism>
<proteinExistence type="predicted"/>
<comment type="caution">
    <text evidence="1">The sequence shown here is derived from an EMBL/GenBank/DDBJ whole genome shotgun (WGS) entry which is preliminary data.</text>
</comment>
<reference evidence="1 2" key="1">
    <citation type="journal article" date="2019" name="Sci. Rep.">
        <title>Colletotrichum shisoi sp. nov., an anthracnose pathogen of Perilla frutescens in Japan: molecular phylogenetic, morphological and genomic evidence.</title>
        <authorList>
            <person name="Gan P."/>
            <person name="Tsushima A."/>
            <person name="Hiroyama R."/>
            <person name="Narusaka M."/>
            <person name="Takano Y."/>
            <person name="Narusaka Y."/>
            <person name="Kawaradani M."/>
            <person name="Damm U."/>
            <person name="Shirasu K."/>
        </authorList>
    </citation>
    <scope>NUCLEOTIDE SEQUENCE [LARGE SCALE GENOMIC DNA]</scope>
    <source>
        <strain evidence="1 2">PG-2018a</strain>
    </source>
</reference>
<protein>
    <submittedName>
        <fullName evidence="1">Uncharacterized protein</fullName>
    </submittedName>
</protein>
<dbReference type="EMBL" id="PUHP01002551">
    <property type="protein sequence ID" value="TQN64291.1"/>
    <property type="molecule type" value="Genomic_DNA"/>
</dbReference>
<dbReference type="AlphaFoldDB" id="A0A5Q4BC58"/>
<name>A0A5Q4BC58_9PEZI</name>
<evidence type="ECO:0000313" key="1">
    <source>
        <dbReference type="EMBL" id="TQN64291.1"/>
    </source>
</evidence>
<gene>
    <name evidence="1" type="ORF">CSHISOI_11138</name>
</gene>
<sequence>MVFAVVLYRADGRGRQYKLANRDRQIGLIVDERFVAGLRGGCAHDWDLETRLVDTVKHRHNSGTDWYSIVSGKGRYRRGGDGRLFGHQMDEGHAVRDRGGQGVRRSVLRGNIMCEGRLQG</sequence>